<keyword evidence="3 7" id="KW-0813">Transport</keyword>
<feature type="transmembrane region" description="Helical" evidence="9">
    <location>
        <begin position="457"/>
        <end position="482"/>
    </location>
</feature>
<feature type="transmembrane region" description="Helical" evidence="9">
    <location>
        <begin position="522"/>
        <end position="543"/>
    </location>
</feature>
<dbReference type="eggNOG" id="KOG0254">
    <property type="taxonomic scope" value="Eukaryota"/>
</dbReference>
<feature type="transmembrane region" description="Helical" evidence="9">
    <location>
        <begin position="106"/>
        <end position="124"/>
    </location>
</feature>
<dbReference type="InterPro" id="IPR036259">
    <property type="entry name" value="MFS_trans_sf"/>
</dbReference>
<dbReference type="EMBL" id="CAIF01000324">
    <property type="protein sequence ID" value="CCH47101.1"/>
    <property type="molecule type" value="Genomic_DNA"/>
</dbReference>
<dbReference type="PANTHER" id="PTHR48022:SF48">
    <property type="entry name" value="SUGAR TRANSPORTER, PUTATIVE (AFU_ORTHOLOGUE AFUA_3G06730)-RELATED"/>
    <property type="match status" value="1"/>
</dbReference>
<protein>
    <submittedName>
        <fullName evidence="11">Galactose transporter</fullName>
    </submittedName>
</protein>
<evidence type="ECO:0000256" key="8">
    <source>
        <dbReference type="SAM" id="MobiDB-lite"/>
    </source>
</evidence>
<dbReference type="AlphaFoldDB" id="K0KV31"/>
<keyword evidence="6 9" id="KW-0472">Membrane</keyword>
<comment type="subcellular location">
    <subcellularLocation>
        <location evidence="1">Membrane</location>
        <topology evidence="1">Multi-pass membrane protein</topology>
    </subcellularLocation>
</comment>
<feature type="transmembrane region" description="Helical" evidence="9">
    <location>
        <begin position="60"/>
        <end position="77"/>
    </location>
</feature>
<dbReference type="NCBIfam" id="TIGR00879">
    <property type="entry name" value="SP"/>
    <property type="match status" value="1"/>
</dbReference>
<feature type="transmembrane region" description="Helical" evidence="9">
    <location>
        <begin position="258"/>
        <end position="275"/>
    </location>
</feature>
<sequence>MSQPNDLTVPEKTTLQETEQVPSATTDSHNDYTSTNDEDDIFELTHTKENVFQMAKKNPLMFIIVVFATLAGFLFGYDQGVAGPLVTGQAFGARFPRIFNDSEYKGWFVSTLLISAWLGAIVCAPMVDRFGRRDSIIISSTIFIIGSVFQCAGISVSMLFGGRAVTGFGVGILTMLGPLYISELSVPSARGSLVSLQQLSITFGILVAYWVNYGSNYIGGTRCSPNTPYADGESFNPYTDVPQGGCDGQRDSAWRFPFGLQILPAAILAIGMFFLPRSPRWLMIKGREEESLNTLAYLRRLPTDDKRVQAEFLEIKGEVLFEKTFKKQKFGNSKGVALAFKEYKNLFNNKANFRRVFIGSAIMFEQQFIGCNAIIYYSVSIFSMLGLSGDTASLLASGVYGIVNFVSTIPAVLFLDKFGRKKMLQAGSIGTFISLIIVGSIIGKYDGKLDQNKAAGWTAIAFVYIYDINFSYSWAPIGWVYPSEIFPLAIRSKAISITTSSTWMNNFIIGLITPIMLDTMKFGTFIFFAAFAFIGFLFVWFLVPETMNRTLEEMDEVFGDLDAFENKRQLAKIQESLSKNPGGEIDIDSKQNFEHLEDSKV</sequence>
<organism evidence="11 12">
    <name type="scientific">Wickerhamomyces ciferrii (strain ATCC 14091 / BCRC 22168 / CBS 111 / JCM 3599 / NBRC 0793 / NRRL Y-1031 F-60-10)</name>
    <name type="common">Yeast</name>
    <name type="synonym">Pichia ciferrii</name>
    <dbReference type="NCBI Taxonomy" id="1206466"/>
    <lineage>
        <taxon>Eukaryota</taxon>
        <taxon>Fungi</taxon>
        <taxon>Dikarya</taxon>
        <taxon>Ascomycota</taxon>
        <taxon>Saccharomycotina</taxon>
        <taxon>Saccharomycetes</taxon>
        <taxon>Phaffomycetales</taxon>
        <taxon>Wickerhamomycetaceae</taxon>
        <taxon>Wickerhamomyces</taxon>
    </lineage>
</organism>
<feature type="region of interest" description="Disordered" evidence="8">
    <location>
        <begin position="1"/>
        <end position="36"/>
    </location>
</feature>
<feature type="transmembrane region" description="Helical" evidence="9">
    <location>
        <begin position="494"/>
        <end position="516"/>
    </location>
</feature>
<dbReference type="InterPro" id="IPR005828">
    <property type="entry name" value="MFS_sugar_transport-like"/>
</dbReference>
<feature type="transmembrane region" description="Helical" evidence="9">
    <location>
        <begin position="164"/>
        <end position="181"/>
    </location>
</feature>
<dbReference type="InterPro" id="IPR003663">
    <property type="entry name" value="Sugar/inositol_transpt"/>
</dbReference>
<evidence type="ECO:0000256" key="4">
    <source>
        <dbReference type="ARBA" id="ARBA00022692"/>
    </source>
</evidence>
<feature type="transmembrane region" description="Helical" evidence="9">
    <location>
        <begin position="136"/>
        <end position="158"/>
    </location>
</feature>
<evidence type="ECO:0000256" key="9">
    <source>
        <dbReference type="SAM" id="Phobius"/>
    </source>
</evidence>
<dbReference type="InParanoid" id="K0KV31"/>
<comment type="similarity">
    <text evidence="2 7">Belongs to the major facilitator superfamily. Sugar transporter (TC 2.A.1.1) family.</text>
</comment>
<dbReference type="InterPro" id="IPR005829">
    <property type="entry name" value="Sugar_transporter_CS"/>
</dbReference>
<keyword evidence="5 9" id="KW-1133">Transmembrane helix</keyword>
<evidence type="ECO:0000256" key="2">
    <source>
        <dbReference type="ARBA" id="ARBA00010992"/>
    </source>
</evidence>
<dbReference type="GO" id="GO:0005351">
    <property type="term" value="F:carbohydrate:proton symporter activity"/>
    <property type="evidence" value="ECO:0007669"/>
    <property type="project" value="TreeGrafter"/>
</dbReference>
<evidence type="ECO:0000256" key="7">
    <source>
        <dbReference type="RuleBase" id="RU003346"/>
    </source>
</evidence>
<dbReference type="InterPro" id="IPR020846">
    <property type="entry name" value="MFS_dom"/>
</dbReference>
<evidence type="ECO:0000256" key="3">
    <source>
        <dbReference type="ARBA" id="ARBA00022448"/>
    </source>
</evidence>
<dbReference type="PANTHER" id="PTHR48022">
    <property type="entry name" value="PLASTIDIC GLUCOSE TRANSPORTER 4"/>
    <property type="match status" value="1"/>
</dbReference>
<dbReference type="Pfam" id="PF00083">
    <property type="entry name" value="Sugar_tr"/>
    <property type="match status" value="1"/>
</dbReference>
<dbReference type="GO" id="GO:0016020">
    <property type="term" value="C:membrane"/>
    <property type="evidence" value="ECO:0007669"/>
    <property type="project" value="UniProtKB-SubCell"/>
</dbReference>
<feature type="transmembrane region" description="Helical" evidence="9">
    <location>
        <begin position="427"/>
        <end position="445"/>
    </location>
</feature>
<evidence type="ECO:0000256" key="5">
    <source>
        <dbReference type="ARBA" id="ARBA00022989"/>
    </source>
</evidence>
<proteinExistence type="inferred from homology"/>
<evidence type="ECO:0000313" key="12">
    <source>
        <dbReference type="Proteomes" id="UP000009328"/>
    </source>
</evidence>
<evidence type="ECO:0000256" key="6">
    <source>
        <dbReference type="ARBA" id="ARBA00023136"/>
    </source>
</evidence>
<dbReference type="PROSITE" id="PS00217">
    <property type="entry name" value="SUGAR_TRANSPORT_2"/>
    <property type="match status" value="1"/>
</dbReference>
<dbReference type="Proteomes" id="UP000009328">
    <property type="component" value="Unassembled WGS sequence"/>
</dbReference>
<keyword evidence="12" id="KW-1185">Reference proteome</keyword>
<dbReference type="Gene3D" id="1.20.1250.20">
    <property type="entry name" value="MFS general substrate transporter like domains"/>
    <property type="match status" value="1"/>
</dbReference>
<comment type="caution">
    <text evidence="11">The sequence shown here is derived from an EMBL/GenBank/DDBJ whole genome shotgun (WGS) entry which is preliminary data.</text>
</comment>
<feature type="transmembrane region" description="Helical" evidence="9">
    <location>
        <begin position="391"/>
        <end position="415"/>
    </location>
</feature>
<gene>
    <name evidence="11" type="ORF">BN7_6711</name>
</gene>
<feature type="domain" description="Major facilitator superfamily (MFS) profile" evidence="10">
    <location>
        <begin position="64"/>
        <end position="547"/>
    </location>
</feature>
<dbReference type="HOGENOM" id="CLU_001265_30_12_1"/>
<accession>K0KV31</accession>
<reference evidence="11 12" key="1">
    <citation type="journal article" date="2012" name="Eukaryot. Cell">
        <title>Draft genome sequence of Wickerhamomyces ciferrii NRRL Y-1031 F-60-10.</title>
        <authorList>
            <person name="Schneider J."/>
            <person name="Andrea H."/>
            <person name="Blom J."/>
            <person name="Jaenicke S."/>
            <person name="Ruckert C."/>
            <person name="Schorsch C."/>
            <person name="Szczepanowski R."/>
            <person name="Farwick M."/>
            <person name="Goesmann A."/>
            <person name="Puhler A."/>
            <person name="Schaffer S."/>
            <person name="Tauch A."/>
            <person name="Kohler T."/>
            <person name="Brinkrolf K."/>
        </authorList>
    </citation>
    <scope>NUCLEOTIDE SEQUENCE [LARGE SCALE GENOMIC DNA]</scope>
    <source>
        <strain evidence="12">ATCC 14091 / BCRC 22168 / CBS 111 / JCM 3599 / NBRC 0793 / NRRL Y-1031 F-60-10</strain>
    </source>
</reference>
<dbReference type="PRINTS" id="PR00171">
    <property type="entry name" value="SUGRTRNSPORT"/>
</dbReference>
<dbReference type="SUPFAM" id="SSF103473">
    <property type="entry name" value="MFS general substrate transporter"/>
    <property type="match status" value="1"/>
</dbReference>
<keyword evidence="4 9" id="KW-0812">Transmembrane</keyword>
<dbReference type="PROSITE" id="PS00216">
    <property type="entry name" value="SUGAR_TRANSPORT_1"/>
    <property type="match status" value="1"/>
</dbReference>
<evidence type="ECO:0000256" key="1">
    <source>
        <dbReference type="ARBA" id="ARBA00004141"/>
    </source>
</evidence>
<feature type="compositionally biased region" description="Polar residues" evidence="8">
    <location>
        <begin position="1"/>
        <end position="35"/>
    </location>
</feature>
<evidence type="ECO:0000259" key="10">
    <source>
        <dbReference type="PROSITE" id="PS50850"/>
    </source>
</evidence>
<dbReference type="PROSITE" id="PS50850">
    <property type="entry name" value="MFS"/>
    <property type="match status" value="1"/>
</dbReference>
<evidence type="ECO:0000313" key="11">
    <source>
        <dbReference type="EMBL" id="CCH47101.1"/>
    </source>
</evidence>
<name>K0KV31_WICCF</name>
<dbReference type="InterPro" id="IPR050360">
    <property type="entry name" value="MFS_Sugar_Transporters"/>
</dbReference>
<feature type="transmembrane region" description="Helical" evidence="9">
    <location>
        <begin position="356"/>
        <end position="379"/>
    </location>
</feature>
<feature type="transmembrane region" description="Helical" evidence="9">
    <location>
        <begin position="193"/>
        <end position="211"/>
    </location>
</feature>